<evidence type="ECO:0000313" key="2">
    <source>
        <dbReference type="EMBL" id="KAJ2850896.1"/>
    </source>
</evidence>
<dbReference type="InterPro" id="IPR023231">
    <property type="entry name" value="GSKIP_dom_sf"/>
</dbReference>
<dbReference type="InterPro" id="IPR007967">
    <property type="entry name" value="GSKIP_dom"/>
</dbReference>
<evidence type="ECO:0000259" key="1">
    <source>
        <dbReference type="Pfam" id="PF05303"/>
    </source>
</evidence>
<dbReference type="Pfam" id="PF05303">
    <property type="entry name" value="GSKIP_dom"/>
    <property type="match status" value="1"/>
</dbReference>
<dbReference type="EMBL" id="JANBUW010000021">
    <property type="protein sequence ID" value="KAJ2850896.1"/>
    <property type="molecule type" value="Genomic_DNA"/>
</dbReference>
<dbReference type="SUPFAM" id="SSF103107">
    <property type="entry name" value="Hypothetical protein c14orf129, hspc210"/>
    <property type="match status" value="1"/>
</dbReference>
<name>A0A9W8IF84_9FUNG</name>
<gene>
    <name evidence="2" type="ORF">IWW36_001522</name>
</gene>
<keyword evidence="3" id="KW-1185">Reference proteome</keyword>
<reference evidence="2" key="1">
    <citation type="submission" date="2022-07" db="EMBL/GenBank/DDBJ databases">
        <title>Phylogenomic reconstructions and comparative analyses of Kickxellomycotina fungi.</title>
        <authorList>
            <person name="Reynolds N.K."/>
            <person name="Stajich J.E."/>
            <person name="Barry K."/>
            <person name="Grigoriev I.V."/>
            <person name="Crous P."/>
            <person name="Smith M.E."/>
        </authorList>
    </citation>
    <scope>NUCLEOTIDE SEQUENCE</scope>
    <source>
        <strain evidence="2">NRRL 1566</strain>
    </source>
</reference>
<protein>
    <recommendedName>
        <fullName evidence="1">GSKIP domain-containing protein</fullName>
    </recommendedName>
</protein>
<dbReference type="Gene3D" id="3.30.2280.10">
    <property type="entry name" value="Hypothetical protein (hspc210)"/>
    <property type="match status" value="1"/>
</dbReference>
<dbReference type="AlphaFoldDB" id="A0A9W8IF84"/>
<sequence>MAGFTNGKDVEHEFALELQEHQYGIRSFTTPKVLRGQQHALQVESQLTLLDDVVVQVELDKRGYTMTSTSAAHLATYLNQPFEALTSLLLAISPEFQQAMHKNLQSKLAALARSQGEPSASDPSN</sequence>
<organism evidence="2 3">
    <name type="scientific">Coemansia brasiliensis</name>
    <dbReference type="NCBI Taxonomy" id="2650707"/>
    <lineage>
        <taxon>Eukaryota</taxon>
        <taxon>Fungi</taxon>
        <taxon>Fungi incertae sedis</taxon>
        <taxon>Zoopagomycota</taxon>
        <taxon>Kickxellomycotina</taxon>
        <taxon>Kickxellomycetes</taxon>
        <taxon>Kickxellales</taxon>
        <taxon>Kickxellaceae</taxon>
        <taxon>Coemansia</taxon>
    </lineage>
</organism>
<evidence type="ECO:0000313" key="3">
    <source>
        <dbReference type="Proteomes" id="UP001139887"/>
    </source>
</evidence>
<comment type="caution">
    <text evidence="2">The sequence shown here is derived from an EMBL/GenBank/DDBJ whole genome shotgun (WGS) entry which is preliminary data.</text>
</comment>
<proteinExistence type="predicted"/>
<accession>A0A9W8IF84</accession>
<dbReference type="Proteomes" id="UP001139887">
    <property type="component" value="Unassembled WGS sequence"/>
</dbReference>
<feature type="domain" description="GSKIP" evidence="1">
    <location>
        <begin position="18"/>
        <end position="111"/>
    </location>
</feature>
<dbReference type="OrthoDB" id="5804279at2759"/>